<name>A0A9N9LSM0_9HELO</name>
<evidence type="ECO:0000256" key="1">
    <source>
        <dbReference type="SAM" id="MobiDB-lite"/>
    </source>
</evidence>
<dbReference type="EMBL" id="CAJVRM010000257">
    <property type="protein sequence ID" value="CAG8978415.1"/>
    <property type="molecule type" value="Genomic_DNA"/>
</dbReference>
<dbReference type="Proteomes" id="UP000701801">
    <property type="component" value="Unassembled WGS sequence"/>
</dbReference>
<feature type="compositionally biased region" description="Polar residues" evidence="1">
    <location>
        <begin position="17"/>
        <end position="32"/>
    </location>
</feature>
<reference evidence="2" key="1">
    <citation type="submission" date="2021-07" db="EMBL/GenBank/DDBJ databases">
        <authorList>
            <person name="Durling M."/>
        </authorList>
    </citation>
    <scope>NUCLEOTIDE SEQUENCE</scope>
</reference>
<feature type="compositionally biased region" description="Low complexity" evidence="1">
    <location>
        <begin position="148"/>
        <end position="159"/>
    </location>
</feature>
<organism evidence="2 3">
    <name type="scientific">Hymenoscyphus albidus</name>
    <dbReference type="NCBI Taxonomy" id="595503"/>
    <lineage>
        <taxon>Eukaryota</taxon>
        <taxon>Fungi</taxon>
        <taxon>Dikarya</taxon>
        <taxon>Ascomycota</taxon>
        <taxon>Pezizomycotina</taxon>
        <taxon>Leotiomycetes</taxon>
        <taxon>Helotiales</taxon>
        <taxon>Helotiaceae</taxon>
        <taxon>Hymenoscyphus</taxon>
    </lineage>
</organism>
<feature type="compositionally biased region" description="Basic and acidic residues" evidence="1">
    <location>
        <begin position="202"/>
        <end position="224"/>
    </location>
</feature>
<comment type="caution">
    <text evidence="2">The sequence shown here is derived from an EMBL/GenBank/DDBJ whole genome shotgun (WGS) entry which is preliminary data.</text>
</comment>
<feature type="compositionally biased region" description="Low complexity" evidence="1">
    <location>
        <begin position="440"/>
        <end position="454"/>
    </location>
</feature>
<evidence type="ECO:0000313" key="2">
    <source>
        <dbReference type="EMBL" id="CAG8978415.1"/>
    </source>
</evidence>
<dbReference type="GO" id="GO:0016071">
    <property type="term" value="P:mRNA metabolic process"/>
    <property type="evidence" value="ECO:0007669"/>
    <property type="project" value="UniProtKB-ARBA"/>
</dbReference>
<dbReference type="OrthoDB" id="2142961at2759"/>
<accession>A0A9N9LSM0</accession>
<dbReference type="InterPro" id="IPR028322">
    <property type="entry name" value="PNRC-like_rgn"/>
</dbReference>
<proteinExistence type="predicted"/>
<feature type="compositionally biased region" description="Polar residues" evidence="1">
    <location>
        <begin position="331"/>
        <end position="439"/>
    </location>
</feature>
<protein>
    <recommendedName>
        <fullName evidence="4">Proteophosphoglycan 5</fullName>
    </recommendedName>
</protein>
<feature type="compositionally biased region" description="Polar residues" evidence="1">
    <location>
        <begin position="245"/>
        <end position="258"/>
    </location>
</feature>
<dbReference type="Pfam" id="PF15365">
    <property type="entry name" value="PNRC"/>
    <property type="match status" value="1"/>
</dbReference>
<keyword evidence="3" id="KW-1185">Reference proteome</keyword>
<feature type="compositionally biased region" description="Basic residues" evidence="1">
    <location>
        <begin position="83"/>
        <end position="92"/>
    </location>
</feature>
<sequence length="482" mass="51538">MSVEEVPSRRHRPTRSAAHNTTATTPPSQNPHSPHHLNAHMNNQHSTAEMSYPTQPSTPPRTPRRNQNPNTANLAARETGSKQKSRNNKNRPKNVVTSPPVKSQGRDRDRHTPPLNGAQPAGIPSKTLSTPSAAIYAAAIYAGATFHASPAPSALPIPSFYSKSVPDSPGLLKGLRSMKDAPISQPNTQSPSPPTAPPSISKHREESPLDFFFKADREEKERARSTNSANVAGQPVGPFPPPPNSQRNLQTPPASKNPLSRPAFFQSRSSPNGLFAMELDENPGTPFGPAFSTPYSERIKAARSNSEQRPRGDAQASLERSEALKAYLFSGHTSSPPAANGTSTNPKSSFSPNKSLSPPSLTHTKSAPSSHYNFAQEARAQNYNGNAARSSGLRQQVTPSKTPSTTPNRNNYYAHSTNPSQIYGHGTPTNAGNFMANTTSHASSSGSLSFGVSSANRGADLQGMEDSLRKILKLDSSRSSAV</sequence>
<evidence type="ECO:0008006" key="4">
    <source>
        <dbReference type="Google" id="ProtNLM"/>
    </source>
</evidence>
<dbReference type="AlphaFoldDB" id="A0A9N9LSM0"/>
<feature type="region of interest" description="Disordered" evidence="1">
    <location>
        <begin position="1"/>
        <end position="128"/>
    </location>
</feature>
<evidence type="ECO:0000313" key="3">
    <source>
        <dbReference type="Proteomes" id="UP000701801"/>
    </source>
</evidence>
<feature type="compositionally biased region" description="Polar residues" evidence="1">
    <location>
        <begin position="40"/>
        <end position="49"/>
    </location>
</feature>
<gene>
    <name evidence="2" type="ORF">HYALB_00013104</name>
</gene>
<feature type="region of interest" description="Disordered" evidence="1">
    <location>
        <begin position="148"/>
        <end position="458"/>
    </location>
</feature>